<gene>
    <name evidence="2" type="ORF">FC60_GL000740</name>
</gene>
<reference evidence="2 3" key="1">
    <citation type="journal article" date="2015" name="Genome Announc.">
        <title>Expanding the biotechnology potential of lactobacilli through comparative genomics of 213 strains and associated genera.</title>
        <authorList>
            <person name="Sun Z."/>
            <person name="Harris H.M."/>
            <person name="McCann A."/>
            <person name="Guo C."/>
            <person name="Argimon S."/>
            <person name="Zhang W."/>
            <person name="Yang X."/>
            <person name="Jeffery I.B."/>
            <person name="Cooney J.C."/>
            <person name="Kagawa T.F."/>
            <person name="Liu W."/>
            <person name="Song Y."/>
            <person name="Salvetti E."/>
            <person name="Wrobel A."/>
            <person name="Rasinkangas P."/>
            <person name="Parkhill J."/>
            <person name="Rea M.C."/>
            <person name="O'Sullivan O."/>
            <person name="Ritari J."/>
            <person name="Douillard F.P."/>
            <person name="Paul Ross R."/>
            <person name="Yang R."/>
            <person name="Briner A.E."/>
            <person name="Felis G.E."/>
            <person name="de Vos W.M."/>
            <person name="Barrangou R."/>
            <person name="Klaenhammer T.R."/>
            <person name="Caufield P.W."/>
            <person name="Cui Y."/>
            <person name="Zhang H."/>
            <person name="O'Toole P.W."/>
        </authorList>
    </citation>
    <scope>NUCLEOTIDE SEQUENCE [LARGE SCALE GENOMIC DNA]</scope>
    <source>
        <strain evidence="2 3">DSM 16045</strain>
    </source>
</reference>
<comment type="caution">
    <text evidence="2">The sequence shown here is derived from an EMBL/GenBank/DDBJ whole genome shotgun (WGS) entry which is preliminary data.</text>
</comment>
<accession>A0A0R1VP11</accession>
<proteinExistence type="predicted"/>
<keyword evidence="1" id="KW-0812">Transmembrane</keyword>
<name>A0A0R1VP11_9LACO</name>
<dbReference type="RefSeq" id="WP_056936623.1">
    <property type="nucleotide sequence ID" value="NZ_AZFN01000002.1"/>
</dbReference>
<evidence type="ECO:0000256" key="1">
    <source>
        <dbReference type="SAM" id="Phobius"/>
    </source>
</evidence>
<organism evidence="2 3">
    <name type="scientific">Limosilactobacillus gastricus DSM 16045</name>
    <dbReference type="NCBI Taxonomy" id="1423749"/>
    <lineage>
        <taxon>Bacteria</taxon>
        <taxon>Bacillati</taxon>
        <taxon>Bacillota</taxon>
        <taxon>Bacilli</taxon>
        <taxon>Lactobacillales</taxon>
        <taxon>Lactobacillaceae</taxon>
        <taxon>Limosilactobacillus</taxon>
    </lineage>
</organism>
<dbReference type="Proteomes" id="UP000051739">
    <property type="component" value="Unassembled WGS sequence"/>
</dbReference>
<keyword evidence="1" id="KW-1133">Transmembrane helix</keyword>
<dbReference type="AlphaFoldDB" id="A0A0R1VP11"/>
<sequence length="100" mass="11789">MTAYTTIITIFIIIYLAESVYEVRLYTFLNAHSQSPSVANSNPRLGQVIKLERWWNWISWLFIIVIIFTSDLISFVLIDLLVLIETIVLILMNQIRHQYN</sequence>
<keyword evidence="3" id="KW-1185">Reference proteome</keyword>
<dbReference type="EMBL" id="AZFN01000002">
    <property type="protein sequence ID" value="KRM03420.1"/>
    <property type="molecule type" value="Genomic_DNA"/>
</dbReference>
<keyword evidence="1" id="KW-0472">Membrane</keyword>
<evidence type="ECO:0000313" key="3">
    <source>
        <dbReference type="Proteomes" id="UP000051739"/>
    </source>
</evidence>
<feature type="transmembrane region" description="Helical" evidence="1">
    <location>
        <begin position="58"/>
        <end position="91"/>
    </location>
</feature>
<protein>
    <submittedName>
        <fullName evidence="2">Uncharacterized protein</fullName>
    </submittedName>
</protein>
<evidence type="ECO:0000313" key="2">
    <source>
        <dbReference type="EMBL" id="KRM03420.1"/>
    </source>
</evidence>
<dbReference type="PATRIC" id="fig|1423749.3.peg.744"/>